<dbReference type="Proteomes" id="UP001597374">
    <property type="component" value="Unassembled WGS sequence"/>
</dbReference>
<accession>A0ABW5D3N6</accession>
<sequence>MQRHLLYQAYGNEDILHELIYSIYSLLRVYGDSPFTLVVYTDNQAMLEKWLPPTVVYEPLTQVQIKQWRGKYDFVHRVKIEIIRDFISKYKGSALYLDTDTVITQPIDQLFEKIEQGVHVMHEEEGRISTRKNIVFRKVDSFLGSHNTGISRDTVMYNAGALGFLCSEQQLMEQVLQTTDKLYELYQKHIIEQLAFSYHLDAASSQPVYSATSEIYHYWNFKEYRGVLRAFFRHYEGTPYQELVPRIELINTQRMHAPKLAYEALPSYRRTLRKLSGTRWVMPAYTLS</sequence>
<evidence type="ECO:0008006" key="3">
    <source>
        <dbReference type="Google" id="ProtNLM"/>
    </source>
</evidence>
<dbReference type="InterPro" id="IPR029044">
    <property type="entry name" value="Nucleotide-diphossugar_trans"/>
</dbReference>
<gene>
    <name evidence="1" type="ORF">ACFSKP_18060</name>
</gene>
<reference evidence="2" key="1">
    <citation type="journal article" date="2019" name="Int. J. Syst. Evol. Microbiol.">
        <title>The Global Catalogue of Microorganisms (GCM) 10K type strain sequencing project: providing services to taxonomists for standard genome sequencing and annotation.</title>
        <authorList>
            <consortium name="The Broad Institute Genomics Platform"/>
            <consortium name="The Broad Institute Genome Sequencing Center for Infectious Disease"/>
            <person name="Wu L."/>
            <person name="Ma J."/>
        </authorList>
    </citation>
    <scope>NUCLEOTIDE SEQUENCE [LARGE SCALE GENOMIC DNA]</scope>
    <source>
        <strain evidence="2">CGMCC 4.1782</strain>
    </source>
</reference>
<name>A0ABW5D3N6_9BACT</name>
<dbReference type="EMBL" id="JBHUIM010000003">
    <property type="protein sequence ID" value="MFD2248178.1"/>
    <property type="molecule type" value="Genomic_DNA"/>
</dbReference>
<evidence type="ECO:0000313" key="2">
    <source>
        <dbReference type="Proteomes" id="UP001597374"/>
    </source>
</evidence>
<protein>
    <recommendedName>
        <fullName evidence="3">Glycosyl transferase</fullName>
    </recommendedName>
</protein>
<evidence type="ECO:0000313" key="1">
    <source>
        <dbReference type="EMBL" id="MFD2248178.1"/>
    </source>
</evidence>
<dbReference type="RefSeq" id="WP_250431890.1">
    <property type="nucleotide sequence ID" value="NZ_JALPRR010000004.1"/>
</dbReference>
<dbReference type="Gene3D" id="3.90.550.10">
    <property type="entry name" value="Spore Coat Polysaccharide Biosynthesis Protein SpsA, Chain A"/>
    <property type="match status" value="1"/>
</dbReference>
<comment type="caution">
    <text evidence="1">The sequence shown here is derived from an EMBL/GenBank/DDBJ whole genome shotgun (WGS) entry which is preliminary data.</text>
</comment>
<keyword evidence="2" id="KW-1185">Reference proteome</keyword>
<proteinExistence type="predicted"/>
<dbReference type="SUPFAM" id="SSF53448">
    <property type="entry name" value="Nucleotide-diphospho-sugar transferases"/>
    <property type="match status" value="1"/>
</dbReference>
<organism evidence="1 2">
    <name type="scientific">Pontibacter ruber</name>
    <dbReference type="NCBI Taxonomy" id="1343895"/>
    <lineage>
        <taxon>Bacteria</taxon>
        <taxon>Pseudomonadati</taxon>
        <taxon>Bacteroidota</taxon>
        <taxon>Cytophagia</taxon>
        <taxon>Cytophagales</taxon>
        <taxon>Hymenobacteraceae</taxon>
        <taxon>Pontibacter</taxon>
    </lineage>
</organism>